<dbReference type="InterPro" id="IPR018060">
    <property type="entry name" value="HTH_AraC"/>
</dbReference>
<protein>
    <submittedName>
        <fullName evidence="5">AraC family transcriptional regulator</fullName>
    </submittedName>
</protein>
<dbReference type="InterPro" id="IPR037923">
    <property type="entry name" value="HTH-like"/>
</dbReference>
<keyword evidence="6" id="KW-1185">Reference proteome</keyword>
<sequence>MIARVERVPLRLGEPPGPVNVGVGVHGVRSLRDVFRLPDLWQLHVYGYSAKLTIGGRSYPVHPGSVSLVPPGVEVRFDYTGRSEHLFAHFRTPSRGQAVSVPVVQDAGPAAAGLSELLRSAIEASPGASPRVAAEVWTALWRVAQLPEPATSSTRHTASARHPAVASAIANIEANLAQPLAVPEIARAAGVSHNHLTRLFRAETGVPVVGYIRQRRMARASHLLTATTMSIPAIAASIGITDLQAFNKACRRELGRSPRAIRAGA</sequence>
<dbReference type="Proteomes" id="UP001299970">
    <property type="component" value="Unassembled WGS sequence"/>
</dbReference>
<keyword evidence="3" id="KW-0804">Transcription</keyword>
<comment type="caution">
    <text evidence="5">The sequence shown here is derived from an EMBL/GenBank/DDBJ whole genome shotgun (WGS) entry which is preliminary data.</text>
</comment>
<evidence type="ECO:0000313" key="6">
    <source>
        <dbReference type="Proteomes" id="UP001299970"/>
    </source>
</evidence>
<name>A0ABS9T7B0_9PSEU</name>
<dbReference type="SUPFAM" id="SSF46689">
    <property type="entry name" value="Homeodomain-like"/>
    <property type="match status" value="2"/>
</dbReference>
<dbReference type="SUPFAM" id="SSF51215">
    <property type="entry name" value="Regulatory protein AraC"/>
    <property type="match status" value="1"/>
</dbReference>
<keyword evidence="1" id="KW-0805">Transcription regulation</keyword>
<dbReference type="PROSITE" id="PS01124">
    <property type="entry name" value="HTH_ARAC_FAMILY_2"/>
    <property type="match status" value="1"/>
</dbReference>
<organism evidence="5 6">
    <name type="scientific">Pseudonocardia alaniniphila</name>
    <dbReference type="NCBI Taxonomy" id="75291"/>
    <lineage>
        <taxon>Bacteria</taxon>
        <taxon>Bacillati</taxon>
        <taxon>Actinomycetota</taxon>
        <taxon>Actinomycetes</taxon>
        <taxon>Pseudonocardiales</taxon>
        <taxon>Pseudonocardiaceae</taxon>
        <taxon>Pseudonocardia</taxon>
    </lineage>
</organism>
<evidence type="ECO:0000256" key="2">
    <source>
        <dbReference type="ARBA" id="ARBA00023125"/>
    </source>
</evidence>
<dbReference type="RefSeq" id="WP_241034227.1">
    <property type="nucleotide sequence ID" value="NZ_BAAAJF010000034.1"/>
</dbReference>
<dbReference type="PANTHER" id="PTHR46796:SF6">
    <property type="entry name" value="ARAC SUBFAMILY"/>
    <property type="match status" value="1"/>
</dbReference>
<evidence type="ECO:0000256" key="1">
    <source>
        <dbReference type="ARBA" id="ARBA00023015"/>
    </source>
</evidence>
<keyword evidence="2" id="KW-0238">DNA-binding</keyword>
<dbReference type="InterPro" id="IPR009057">
    <property type="entry name" value="Homeodomain-like_sf"/>
</dbReference>
<proteinExistence type="predicted"/>
<accession>A0ABS9T7B0</accession>
<feature type="domain" description="HTH araC/xylS-type" evidence="4">
    <location>
        <begin position="166"/>
        <end position="264"/>
    </location>
</feature>
<gene>
    <name evidence="5" type="ORF">MMF94_00765</name>
</gene>
<reference evidence="5 6" key="1">
    <citation type="submission" date="2022-03" db="EMBL/GenBank/DDBJ databases">
        <title>Pseudonocardia alaer sp. nov., a novel actinomycete isolated from reed forest soil.</title>
        <authorList>
            <person name="Wang L."/>
        </authorList>
    </citation>
    <scope>NUCLEOTIDE SEQUENCE [LARGE SCALE GENOMIC DNA]</scope>
    <source>
        <strain evidence="5 6">Y-16303</strain>
    </source>
</reference>
<dbReference type="SMART" id="SM00342">
    <property type="entry name" value="HTH_ARAC"/>
    <property type="match status" value="1"/>
</dbReference>
<dbReference type="Pfam" id="PF12833">
    <property type="entry name" value="HTH_18"/>
    <property type="match status" value="1"/>
</dbReference>
<dbReference type="InterPro" id="IPR050204">
    <property type="entry name" value="AraC_XylS_family_regulators"/>
</dbReference>
<evidence type="ECO:0000256" key="3">
    <source>
        <dbReference type="ARBA" id="ARBA00023163"/>
    </source>
</evidence>
<dbReference type="Gene3D" id="1.10.10.60">
    <property type="entry name" value="Homeodomain-like"/>
    <property type="match status" value="1"/>
</dbReference>
<evidence type="ECO:0000313" key="5">
    <source>
        <dbReference type="EMBL" id="MCH6164196.1"/>
    </source>
</evidence>
<evidence type="ECO:0000259" key="4">
    <source>
        <dbReference type="PROSITE" id="PS01124"/>
    </source>
</evidence>
<dbReference type="PANTHER" id="PTHR46796">
    <property type="entry name" value="HTH-TYPE TRANSCRIPTIONAL ACTIVATOR RHAS-RELATED"/>
    <property type="match status" value="1"/>
</dbReference>
<dbReference type="EMBL" id="JAKXMK010000001">
    <property type="protein sequence ID" value="MCH6164196.1"/>
    <property type="molecule type" value="Genomic_DNA"/>
</dbReference>